<accession>A0A832TDA7</accession>
<evidence type="ECO:0000313" key="4">
    <source>
        <dbReference type="Proteomes" id="UP000646844"/>
    </source>
</evidence>
<dbReference type="Pfam" id="PF07362">
    <property type="entry name" value="CcdA"/>
    <property type="match status" value="1"/>
</dbReference>
<dbReference type="GeneID" id="25400362"/>
<evidence type="ECO:0000256" key="2">
    <source>
        <dbReference type="SAM" id="Coils"/>
    </source>
</evidence>
<comment type="caution">
    <text evidence="3">The sequence shown here is derived from an EMBL/GenBank/DDBJ whole genome shotgun (WGS) entry which is preliminary data.</text>
</comment>
<name>A0A832TDA7_9CREN</name>
<dbReference type="InterPro" id="IPR009956">
    <property type="entry name" value="Post-segregation_anti-tox_CcdA"/>
</dbReference>
<dbReference type="AlphaFoldDB" id="A0A832TDA7"/>
<evidence type="ECO:0000256" key="1">
    <source>
        <dbReference type="ARBA" id="ARBA00022649"/>
    </source>
</evidence>
<dbReference type="PANTHER" id="PTHR42244">
    <property type="entry name" value="ANTITOXIN VAPB3-RELATED"/>
    <property type="match status" value="1"/>
</dbReference>
<dbReference type="PANTHER" id="PTHR42244:SF2">
    <property type="entry name" value="ANTITOXIN VAPB3-RELATED"/>
    <property type="match status" value="1"/>
</dbReference>
<evidence type="ECO:0000313" key="3">
    <source>
        <dbReference type="EMBL" id="HII73839.1"/>
    </source>
</evidence>
<dbReference type="InterPro" id="IPR039709">
    <property type="entry name" value="VapB3-like"/>
</dbReference>
<keyword evidence="1" id="KW-1277">Toxin-antitoxin system</keyword>
<gene>
    <name evidence="3" type="ORF">HA332_05540</name>
</gene>
<feature type="coiled-coil region" evidence="2">
    <location>
        <begin position="10"/>
        <end position="61"/>
    </location>
</feature>
<proteinExistence type="predicted"/>
<protein>
    <submittedName>
        <fullName evidence="3">DUF4145 domain-containing protein</fullName>
    </submittedName>
</protein>
<organism evidence="3 4">
    <name type="scientific">Sulfurisphaera tokodaii</name>
    <dbReference type="NCBI Taxonomy" id="111955"/>
    <lineage>
        <taxon>Archaea</taxon>
        <taxon>Thermoproteota</taxon>
        <taxon>Thermoprotei</taxon>
        <taxon>Sulfolobales</taxon>
        <taxon>Sulfolobaceae</taxon>
        <taxon>Sulfurisphaera</taxon>
    </lineage>
</organism>
<dbReference type="RefSeq" id="WP_052846657.1">
    <property type="nucleotide sequence ID" value="NZ_BAABQO010000008.1"/>
</dbReference>
<dbReference type="Proteomes" id="UP000646844">
    <property type="component" value="Unassembled WGS sequence"/>
</dbReference>
<dbReference type="EMBL" id="DUJO01000024">
    <property type="protein sequence ID" value="HII73839.1"/>
    <property type="molecule type" value="Genomic_DNA"/>
</dbReference>
<reference evidence="3" key="1">
    <citation type="journal article" date="2020" name="bioRxiv">
        <title>A rank-normalized archaeal taxonomy based on genome phylogeny resolves widespread incomplete and uneven classifications.</title>
        <authorList>
            <person name="Rinke C."/>
            <person name="Chuvochina M."/>
            <person name="Mussig A.J."/>
            <person name="Chaumeil P.-A."/>
            <person name="Waite D.W."/>
            <person name="Whitman W.B."/>
            <person name="Parks D.H."/>
            <person name="Hugenholtz P."/>
        </authorList>
    </citation>
    <scope>NUCLEOTIDE SEQUENCE</scope>
    <source>
        <strain evidence="3">UBA8838</strain>
    </source>
</reference>
<keyword evidence="2" id="KW-0175">Coiled coil</keyword>
<sequence>MSTVISVRVRKELKEKAEELGINIREVVEKALEEAIREKEKEEIKETARKIKELMKDISEDEWITSIREDRYER</sequence>